<evidence type="ECO:0000256" key="1">
    <source>
        <dbReference type="SAM" id="MobiDB-lite"/>
    </source>
</evidence>
<organism evidence="3">
    <name type="scientific">Timema cristinae</name>
    <name type="common">Walking stick</name>
    <dbReference type="NCBI Taxonomy" id="61476"/>
    <lineage>
        <taxon>Eukaryota</taxon>
        <taxon>Metazoa</taxon>
        <taxon>Ecdysozoa</taxon>
        <taxon>Arthropoda</taxon>
        <taxon>Hexapoda</taxon>
        <taxon>Insecta</taxon>
        <taxon>Pterygota</taxon>
        <taxon>Neoptera</taxon>
        <taxon>Polyneoptera</taxon>
        <taxon>Phasmatodea</taxon>
        <taxon>Timematodea</taxon>
        <taxon>Timematoidea</taxon>
        <taxon>Timematidae</taxon>
        <taxon>Timema</taxon>
    </lineage>
</organism>
<feature type="compositionally biased region" description="Polar residues" evidence="1">
    <location>
        <begin position="62"/>
        <end position="71"/>
    </location>
</feature>
<reference evidence="3" key="1">
    <citation type="submission" date="2020-11" db="EMBL/GenBank/DDBJ databases">
        <authorList>
            <person name="Tran Van P."/>
        </authorList>
    </citation>
    <scope>NUCLEOTIDE SEQUENCE</scope>
</reference>
<keyword evidence="2" id="KW-0812">Transmembrane</keyword>
<gene>
    <name evidence="3" type="ORF">TCEB3V08_LOCUS10590</name>
</gene>
<sequence length="150" mass="17075">MEYYASFEYIFVILNGCQGVFIFLFRCLLNKQVRSSVLNEARQRASIKKFNRVAGNRSSWYIASQPPSSRHPSVGSGLGSSDSDSEIKQKEDYPDPMAVKSLDSVWSPVYTITPVPNESSNPHSRPWLNRGFTEFVNKCPMIEEEKDNDK</sequence>
<feature type="transmembrane region" description="Helical" evidence="2">
    <location>
        <begin position="6"/>
        <end position="29"/>
    </location>
</feature>
<feature type="region of interest" description="Disordered" evidence="1">
    <location>
        <begin position="62"/>
        <end position="93"/>
    </location>
</feature>
<accession>A0A7R9H7I2</accession>
<evidence type="ECO:0000313" key="3">
    <source>
        <dbReference type="EMBL" id="CAD7410680.1"/>
    </source>
</evidence>
<protein>
    <submittedName>
        <fullName evidence="3">Uncharacterized protein</fullName>
    </submittedName>
</protein>
<evidence type="ECO:0000256" key="2">
    <source>
        <dbReference type="SAM" id="Phobius"/>
    </source>
</evidence>
<dbReference type="AlphaFoldDB" id="A0A7R9H7I2"/>
<feature type="compositionally biased region" description="Low complexity" evidence="1">
    <location>
        <begin position="73"/>
        <end position="82"/>
    </location>
</feature>
<dbReference type="EMBL" id="OC321789">
    <property type="protein sequence ID" value="CAD7410680.1"/>
    <property type="molecule type" value="Genomic_DNA"/>
</dbReference>
<proteinExistence type="predicted"/>
<keyword evidence="2" id="KW-1133">Transmembrane helix</keyword>
<dbReference type="Gene3D" id="1.20.1070.10">
    <property type="entry name" value="Rhodopsin 7-helix transmembrane proteins"/>
    <property type="match status" value="1"/>
</dbReference>
<name>A0A7R9H7I2_TIMCR</name>
<keyword evidence="2" id="KW-0472">Membrane</keyword>